<proteinExistence type="predicted"/>
<organism evidence="1 2">
    <name type="scientific">Clostridium botulinum C/D str. DC5</name>
    <dbReference type="NCBI Taxonomy" id="1443128"/>
    <lineage>
        <taxon>Bacteria</taxon>
        <taxon>Bacillati</taxon>
        <taxon>Bacillota</taxon>
        <taxon>Clostridia</taxon>
        <taxon>Eubacteriales</taxon>
        <taxon>Clostridiaceae</taxon>
        <taxon>Clostridium</taxon>
    </lineage>
</organism>
<name>A0A0A0HXV2_CLOBO</name>
<evidence type="ECO:0000313" key="2">
    <source>
        <dbReference type="Proteomes" id="UP000030014"/>
    </source>
</evidence>
<dbReference type="RefSeq" id="WP_039260350.1">
    <property type="nucleotide sequence ID" value="NZ_JDRY01000179.1"/>
</dbReference>
<reference evidence="1 2" key="1">
    <citation type="submission" date="2014-01" db="EMBL/GenBank/DDBJ databases">
        <title>Plasmidome dynamics in the species complex Clostridium novyi sensu lato converts strains of independent lineages into distinctly different pathogens.</title>
        <authorList>
            <person name="Skarin H."/>
            <person name="Segerman B."/>
        </authorList>
    </citation>
    <scope>NUCLEOTIDE SEQUENCE [LARGE SCALE GENOMIC DNA]</scope>
    <source>
        <strain evidence="1 2">DC5</strain>
    </source>
</reference>
<dbReference type="EMBL" id="JDRY01000179">
    <property type="protein sequence ID" value="KGM92906.1"/>
    <property type="molecule type" value="Genomic_DNA"/>
</dbReference>
<sequence length="117" mass="13216">MFNYCCQYCAQYCKNFFGTVGGGTYIEIINKTHLPIYFIVQYTLDVRTFTKKTSVFGYGKSGKIQFSQGSKNVCFNVLDNSTTPPKLITNVTLPVTKRSCYNLMPTSGRPQLVEFSC</sequence>
<comment type="caution">
    <text evidence="1">The sequence shown here is derived from an EMBL/GenBank/DDBJ whole genome shotgun (WGS) entry which is preliminary data.</text>
</comment>
<evidence type="ECO:0008006" key="3">
    <source>
        <dbReference type="Google" id="ProtNLM"/>
    </source>
</evidence>
<evidence type="ECO:0000313" key="1">
    <source>
        <dbReference type="EMBL" id="KGM92906.1"/>
    </source>
</evidence>
<protein>
    <recommendedName>
        <fullName evidence="3">Major sperm protein</fullName>
    </recommendedName>
</protein>
<accession>A0A0A0HXV2</accession>
<dbReference type="AlphaFoldDB" id="A0A0A0HXV2"/>
<dbReference type="Proteomes" id="UP000030014">
    <property type="component" value="Unassembled WGS sequence"/>
</dbReference>
<gene>
    <name evidence="1" type="ORF">Z955_16515</name>
</gene>